<feature type="region of interest" description="Disordered" evidence="1">
    <location>
        <begin position="1"/>
        <end position="22"/>
    </location>
</feature>
<keyword evidence="4" id="KW-1185">Reference proteome</keyword>
<sequence>MTTTTTTRRDSLHRDTTNRMTETTTITTTTTTTTRNCFNMEGYKTSCASLLNDTTSSVLLTSSSEMLIWNDFNTTCSSPYSLTAKGPTTHTYDHDLYNQQHHQYTNHDRNATRVSSGGMDMALSSSKDSLTGGICRRNTEIANKITPDECRKQQDEYIRNNEPLLLLSKIFFLQFLFRNRIYKLNNKSTEKKRNLQKTFKTQESSPSSSSLVDSQQKNQMKLFHLLLFLVIYCIYSWYVFDQFQTVTTTWIPFVSGADRSHQARIASSEDDFIGSYLLQDVKFCISCKINPSKKDSMIFFTENVNISSTSQTTQLLLMAFGNSDFSSIDLTFRAPLSSSRVPTHGNSSTSPQNYLLILSSTQVLNFNIILDANFPLSGIVSHSPLQNSVLVSWMYSSSNQQFPPNIPITYLCRSGDKCTHDILTEESTFKIENSVAFARAMSQQLGFEWRAFMSCEKGTRLQIQPKELPCVPLTDEVIIYLFLVVLVFVVAFLSCMGMILLRWYCVKKRQRQYEDEEQLKRQKLSTSLTFAPPPSSSSFLIENGDIRVFSSNIAVSPNHDDKV</sequence>
<proteinExistence type="predicted"/>
<reference evidence="3 4" key="1">
    <citation type="journal article" date="2019" name="Sci. Rep.">
        <title>Nanopore sequencing improves the draft genome of the human pathogenic amoeba Naegleria fowleri.</title>
        <authorList>
            <person name="Liechti N."/>
            <person name="Schurch N."/>
            <person name="Bruggmann R."/>
            <person name="Wittwer M."/>
        </authorList>
    </citation>
    <scope>NUCLEOTIDE SEQUENCE [LARGE SCALE GENOMIC DNA]</scope>
    <source>
        <strain evidence="3 4">ATCC 30894</strain>
    </source>
</reference>
<evidence type="ECO:0000256" key="2">
    <source>
        <dbReference type="SAM" id="Phobius"/>
    </source>
</evidence>
<organism evidence="3 4">
    <name type="scientific">Naegleria fowleri</name>
    <name type="common">Brain eating amoeba</name>
    <dbReference type="NCBI Taxonomy" id="5763"/>
    <lineage>
        <taxon>Eukaryota</taxon>
        <taxon>Discoba</taxon>
        <taxon>Heterolobosea</taxon>
        <taxon>Tetramitia</taxon>
        <taxon>Eutetramitia</taxon>
        <taxon>Vahlkampfiidae</taxon>
        <taxon>Naegleria</taxon>
    </lineage>
</organism>
<dbReference type="VEuPathDB" id="AmoebaDB:NF0117720"/>
<dbReference type="RefSeq" id="XP_044562299.1">
    <property type="nucleotide sequence ID" value="XM_044706897.1"/>
</dbReference>
<dbReference type="OrthoDB" id="10529208at2759"/>
<dbReference type="Proteomes" id="UP000444721">
    <property type="component" value="Unassembled WGS sequence"/>
</dbReference>
<keyword evidence="2" id="KW-0472">Membrane</keyword>
<keyword evidence="2" id="KW-1133">Transmembrane helix</keyword>
<dbReference type="GeneID" id="68110796"/>
<evidence type="ECO:0000313" key="4">
    <source>
        <dbReference type="Proteomes" id="UP000444721"/>
    </source>
</evidence>
<protein>
    <submittedName>
        <fullName evidence="3">Uncharacterized protein</fullName>
    </submittedName>
</protein>
<comment type="caution">
    <text evidence="3">The sequence shown here is derived from an EMBL/GenBank/DDBJ whole genome shotgun (WGS) entry which is preliminary data.</text>
</comment>
<feature type="transmembrane region" description="Helical" evidence="2">
    <location>
        <begin position="477"/>
        <end position="501"/>
    </location>
</feature>
<evidence type="ECO:0000256" key="1">
    <source>
        <dbReference type="SAM" id="MobiDB-lite"/>
    </source>
</evidence>
<name>A0A6A5BR55_NAEFO</name>
<feature type="compositionally biased region" description="Basic and acidic residues" evidence="1">
    <location>
        <begin position="7"/>
        <end position="17"/>
    </location>
</feature>
<evidence type="ECO:0000313" key="3">
    <source>
        <dbReference type="EMBL" id="KAF0977586.1"/>
    </source>
</evidence>
<dbReference type="EMBL" id="VFQX01000034">
    <property type="protein sequence ID" value="KAF0977586.1"/>
    <property type="molecule type" value="Genomic_DNA"/>
</dbReference>
<feature type="region of interest" description="Disordered" evidence="1">
    <location>
        <begin position="193"/>
        <end position="212"/>
    </location>
</feature>
<gene>
    <name evidence="3" type="ORF">FDP41_003578</name>
</gene>
<dbReference type="VEuPathDB" id="AmoebaDB:NfTy_070390"/>
<keyword evidence="2" id="KW-0812">Transmembrane</keyword>
<accession>A0A6A5BR55</accession>
<feature type="transmembrane region" description="Helical" evidence="2">
    <location>
        <begin position="222"/>
        <end position="240"/>
    </location>
</feature>
<dbReference type="AlphaFoldDB" id="A0A6A5BR55"/>
<dbReference type="VEuPathDB" id="AmoebaDB:FDP41_003578"/>